<dbReference type="GO" id="GO:0043565">
    <property type="term" value="F:sequence-specific DNA binding"/>
    <property type="evidence" value="ECO:0007669"/>
    <property type="project" value="InterPro"/>
</dbReference>
<evidence type="ECO:0000313" key="10">
    <source>
        <dbReference type="Proteomes" id="UP001278500"/>
    </source>
</evidence>
<gene>
    <name evidence="9" type="ORF">B0H65DRAFT_110033</name>
</gene>
<feature type="region of interest" description="Disordered" evidence="7">
    <location>
        <begin position="73"/>
        <end position="313"/>
    </location>
</feature>
<keyword evidence="2 6" id="KW-0863">Zinc-finger</keyword>
<evidence type="ECO:0000256" key="6">
    <source>
        <dbReference type="PROSITE-ProRule" id="PRU00094"/>
    </source>
</evidence>
<reference evidence="9" key="2">
    <citation type="submission" date="2023-06" db="EMBL/GenBank/DDBJ databases">
        <authorList>
            <consortium name="Lawrence Berkeley National Laboratory"/>
            <person name="Haridas S."/>
            <person name="Hensen N."/>
            <person name="Bonometti L."/>
            <person name="Westerberg I."/>
            <person name="Brannstrom I.O."/>
            <person name="Guillou S."/>
            <person name="Cros-Aarteil S."/>
            <person name="Calhoun S."/>
            <person name="Kuo A."/>
            <person name="Mondo S."/>
            <person name="Pangilinan J."/>
            <person name="Riley R."/>
            <person name="Labutti K."/>
            <person name="Andreopoulos B."/>
            <person name="Lipzen A."/>
            <person name="Chen C."/>
            <person name="Yanf M."/>
            <person name="Daum C."/>
            <person name="Ng V."/>
            <person name="Clum A."/>
            <person name="Steindorff A."/>
            <person name="Ohm R."/>
            <person name="Martin F."/>
            <person name="Silar P."/>
            <person name="Natvig D."/>
            <person name="Lalanne C."/>
            <person name="Gautier V."/>
            <person name="Ament-Velasquez S.L."/>
            <person name="Kruys A."/>
            <person name="Hutchinson M.I."/>
            <person name="Powell A.J."/>
            <person name="Barry K."/>
            <person name="Miller A.N."/>
            <person name="Grigoriev I.V."/>
            <person name="Debuchy R."/>
            <person name="Gladieux P."/>
            <person name="Thoren M.H."/>
            <person name="Johannesson H."/>
        </authorList>
    </citation>
    <scope>NUCLEOTIDE SEQUENCE</scope>
    <source>
        <strain evidence="9">CBS 560.94</strain>
    </source>
</reference>
<evidence type="ECO:0000256" key="7">
    <source>
        <dbReference type="SAM" id="MobiDB-lite"/>
    </source>
</evidence>
<dbReference type="CDD" id="cd00202">
    <property type="entry name" value="ZnF_GATA"/>
    <property type="match status" value="1"/>
</dbReference>
<feature type="domain" description="GATA-type" evidence="8">
    <location>
        <begin position="440"/>
        <end position="492"/>
    </location>
</feature>
<evidence type="ECO:0000259" key="8">
    <source>
        <dbReference type="PROSITE" id="PS50114"/>
    </source>
</evidence>
<feature type="compositionally biased region" description="Low complexity" evidence="7">
    <location>
        <begin position="73"/>
        <end position="91"/>
    </location>
</feature>
<dbReference type="SUPFAM" id="SSF57716">
    <property type="entry name" value="Glucocorticoid receptor-like (DNA-binding domain)"/>
    <property type="match status" value="1"/>
</dbReference>
<name>A0AAE0MVM6_9PEZI</name>
<reference evidence="9" key="1">
    <citation type="journal article" date="2023" name="Mol. Phylogenet. Evol.">
        <title>Genome-scale phylogeny and comparative genomics of the fungal order Sordariales.</title>
        <authorList>
            <person name="Hensen N."/>
            <person name="Bonometti L."/>
            <person name="Westerberg I."/>
            <person name="Brannstrom I.O."/>
            <person name="Guillou S."/>
            <person name="Cros-Aarteil S."/>
            <person name="Calhoun S."/>
            <person name="Haridas S."/>
            <person name="Kuo A."/>
            <person name="Mondo S."/>
            <person name="Pangilinan J."/>
            <person name="Riley R."/>
            <person name="LaButti K."/>
            <person name="Andreopoulos B."/>
            <person name="Lipzen A."/>
            <person name="Chen C."/>
            <person name="Yan M."/>
            <person name="Daum C."/>
            <person name="Ng V."/>
            <person name="Clum A."/>
            <person name="Steindorff A."/>
            <person name="Ohm R.A."/>
            <person name="Martin F."/>
            <person name="Silar P."/>
            <person name="Natvig D.O."/>
            <person name="Lalanne C."/>
            <person name="Gautier V."/>
            <person name="Ament-Velasquez S.L."/>
            <person name="Kruys A."/>
            <person name="Hutchinson M.I."/>
            <person name="Powell A.J."/>
            <person name="Barry K."/>
            <person name="Miller A.N."/>
            <person name="Grigoriev I.V."/>
            <person name="Debuchy R."/>
            <person name="Gladieux P."/>
            <person name="Hiltunen Thoren M."/>
            <person name="Johannesson H."/>
        </authorList>
    </citation>
    <scope>NUCLEOTIDE SEQUENCE</scope>
    <source>
        <strain evidence="9">CBS 560.94</strain>
    </source>
</reference>
<evidence type="ECO:0000256" key="3">
    <source>
        <dbReference type="ARBA" id="ARBA00022833"/>
    </source>
</evidence>
<dbReference type="PROSITE" id="PS50114">
    <property type="entry name" value="GATA_ZN_FINGER_2"/>
    <property type="match status" value="1"/>
</dbReference>
<dbReference type="PROSITE" id="PS00344">
    <property type="entry name" value="GATA_ZN_FINGER_1"/>
    <property type="match status" value="1"/>
</dbReference>
<feature type="compositionally biased region" description="Basic and acidic residues" evidence="7">
    <location>
        <begin position="221"/>
        <end position="231"/>
    </location>
</feature>
<dbReference type="InterPro" id="IPR013088">
    <property type="entry name" value="Znf_NHR/GATA"/>
</dbReference>
<dbReference type="InterPro" id="IPR000679">
    <property type="entry name" value="Znf_GATA"/>
</dbReference>
<comment type="caution">
    <text evidence="9">The sequence shown here is derived from an EMBL/GenBank/DDBJ whole genome shotgun (WGS) entry which is preliminary data.</text>
</comment>
<feature type="compositionally biased region" description="Basic and acidic residues" evidence="7">
    <location>
        <begin position="102"/>
        <end position="114"/>
    </location>
</feature>
<dbReference type="GO" id="GO:0006355">
    <property type="term" value="P:regulation of DNA-templated transcription"/>
    <property type="evidence" value="ECO:0007669"/>
    <property type="project" value="InterPro"/>
</dbReference>
<feature type="compositionally biased region" description="Basic and acidic residues" evidence="7">
    <location>
        <begin position="395"/>
        <end position="407"/>
    </location>
</feature>
<proteinExistence type="predicted"/>
<protein>
    <recommendedName>
        <fullName evidence="8">GATA-type domain-containing protein</fullName>
    </recommendedName>
</protein>
<organism evidence="9 10">
    <name type="scientific">Neurospora tetraspora</name>
    <dbReference type="NCBI Taxonomy" id="94610"/>
    <lineage>
        <taxon>Eukaryota</taxon>
        <taxon>Fungi</taxon>
        <taxon>Dikarya</taxon>
        <taxon>Ascomycota</taxon>
        <taxon>Pezizomycotina</taxon>
        <taxon>Sordariomycetes</taxon>
        <taxon>Sordariomycetidae</taxon>
        <taxon>Sordariales</taxon>
        <taxon>Sordariaceae</taxon>
        <taxon>Neurospora</taxon>
    </lineage>
</organism>
<feature type="region of interest" description="Disordered" evidence="7">
    <location>
        <begin position="395"/>
        <end position="439"/>
    </location>
</feature>
<keyword evidence="10" id="KW-1185">Reference proteome</keyword>
<dbReference type="Proteomes" id="UP001278500">
    <property type="component" value="Unassembled WGS sequence"/>
</dbReference>
<keyword evidence="4" id="KW-0805">Transcription regulation</keyword>
<dbReference type="GeneID" id="87857714"/>
<keyword evidence="3" id="KW-0862">Zinc</keyword>
<dbReference type="GO" id="GO:0008270">
    <property type="term" value="F:zinc ion binding"/>
    <property type="evidence" value="ECO:0007669"/>
    <property type="project" value="UniProtKB-KW"/>
</dbReference>
<dbReference type="PANTHER" id="PTHR47172">
    <property type="entry name" value="OS01G0976800 PROTEIN"/>
    <property type="match status" value="1"/>
</dbReference>
<dbReference type="PANTHER" id="PTHR47172:SF24">
    <property type="entry name" value="GATA ZINC FINGER DOMAIN-CONTAINING PROTEIN 14-RELATED"/>
    <property type="match status" value="1"/>
</dbReference>
<sequence>MEAGDSAARQRCVSPHVNPSASSSNWVNILSSVSGIPSATTTREHFDPARPYNNRSSREGTAMATATLINPSSHQYHSHSFSHGGYHPSSSASIPGMISPVDSRRTSDESENPHRQSLPSISEVISGTKPTSYPPHAPTSLPPTQTLPSPFAPSGPPRSYDVDKHPSPRALHPSSGFPRPDPLPAFSDPARPPLSSRPPPPPPLNTFPTHHQHPSPPVKLEQMEIDQRHAEASPMSAGYPHHPPGHPAGPHYSQTGRLPPGQLPLSAYPVSPRHSGPGLPSPYDSQHRPPMYPEEQEYGHGHARSTEYKSASERSLPDWSSYGEMMYMNKQIAHAGRTVYHFAEGYGAAAREQQGQPLPSRLPTESEISVVIDSAVVAVENLKNLRHLIAQINSERSRENGGRKSGAEDDDVSMYGDGMGKHSSFNEVKKRRGRAAPPGRCHSCNRIDTPEWRRGPDGARTLCNACGLHYAKLERKRQLEQRSIRPKPTDDRN</sequence>
<feature type="compositionally biased region" description="Polar residues" evidence="7">
    <location>
        <begin position="115"/>
        <end position="131"/>
    </location>
</feature>
<feature type="compositionally biased region" description="Pro residues" evidence="7">
    <location>
        <begin position="190"/>
        <end position="205"/>
    </location>
</feature>
<feature type="compositionally biased region" description="Pro residues" evidence="7">
    <location>
        <begin position="132"/>
        <end position="141"/>
    </location>
</feature>
<evidence type="ECO:0000256" key="5">
    <source>
        <dbReference type="ARBA" id="ARBA00023163"/>
    </source>
</evidence>
<keyword evidence="1" id="KW-0479">Metal-binding</keyword>
<dbReference type="AlphaFoldDB" id="A0AAE0MVM6"/>
<dbReference type="RefSeq" id="XP_062684485.1">
    <property type="nucleotide sequence ID" value="XM_062820560.1"/>
</dbReference>
<feature type="region of interest" description="Disordered" evidence="7">
    <location>
        <begin position="38"/>
        <end position="58"/>
    </location>
</feature>
<dbReference type="Pfam" id="PF00320">
    <property type="entry name" value="GATA"/>
    <property type="match status" value="1"/>
</dbReference>
<evidence type="ECO:0000256" key="4">
    <source>
        <dbReference type="ARBA" id="ARBA00023015"/>
    </source>
</evidence>
<accession>A0AAE0MVM6</accession>
<dbReference type="SMART" id="SM00401">
    <property type="entry name" value="ZnF_GATA"/>
    <property type="match status" value="1"/>
</dbReference>
<feature type="region of interest" description="Disordered" evidence="7">
    <location>
        <begin position="1"/>
        <end position="24"/>
    </location>
</feature>
<evidence type="ECO:0000313" key="9">
    <source>
        <dbReference type="EMBL" id="KAK3351190.1"/>
    </source>
</evidence>
<feature type="compositionally biased region" description="Basic and acidic residues" evidence="7">
    <location>
        <begin position="297"/>
        <end position="313"/>
    </location>
</feature>
<evidence type="ECO:0000256" key="1">
    <source>
        <dbReference type="ARBA" id="ARBA00022723"/>
    </source>
</evidence>
<evidence type="ECO:0000256" key="2">
    <source>
        <dbReference type="ARBA" id="ARBA00022771"/>
    </source>
</evidence>
<dbReference type="Gene3D" id="3.30.50.10">
    <property type="entry name" value="Erythroid Transcription Factor GATA-1, subunit A"/>
    <property type="match status" value="1"/>
</dbReference>
<keyword evidence="5" id="KW-0804">Transcription</keyword>
<dbReference type="EMBL" id="JAUEPP010000002">
    <property type="protein sequence ID" value="KAK3351190.1"/>
    <property type="molecule type" value="Genomic_DNA"/>
</dbReference>